<reference evidence="4" key="1">
    <citation type="submission" date="2024-05" db="EMBL/GenBank/DDBJ databases">
        <title>30 novel species of actinomycetes from the DSMZ collection.</title>
        <authorList>
            <person name="Nouioui I."/>
        </authorList>
    </citation>
    <scope>NUCLEOTIDE SEQUENCE</scope>
    <source>
        <strain evidence="4">DSM 41529</strain>
    </source>
</reference>
<organism evidence="4 5">
    <name type="scientific">Streptomyces lonegramiae</name>
    <dbReference type="NCBI Taxonomy" id="3075524"/>
    <lineage>
        <taxon>Bacteria</taxon>
        <taxon>Bacillati</taxon>
        <taxon>Actinomycetota</taxon>
        <taxon>Actinomycetes</taxon>
        <taxon>Kitasatosporales</taxon>
        <taxon>Streptomycetaceae</taxon>
        <taxon>Streptomyces</taxon>
    </lineage>
</organism>
<keyword evidence="4" id="KW-0547">Nucleotide-binding</keyword>
<dbReference type="InterPro" id="IPR036890">
    <property type="entry name" value="HATPase_C_sf"/>
</dbReference>
<evidence type="ECO:0000256" key="2">
    <source>
        <dbReference type="SAM" id="MobiDB-lite"/>
    </source>
</evidence>
<evidence type="ECO:0000259" key="3">
    <source>
        <dbReference type="Pfam" id="PF13581"/>
    </source>
</evidence>
<dbReference type="CDD" id="cd16936">
    <property type="entry name" value="HATPase_RsbW-like"/>
    <property type="match status" value="1"/>
</dbReference>
<evidence type="ECO:0000313" key="4">
    <source>
        <dbReference type="EMBL" id="MDT0545853.1"/>
    </source>
</evidence>
<evidence type="ECO:0000256" key="1">
    <source>
        <dbReference type="ARBA" id="ARBA00022527"/>
    </source>
</evidence>
<evidence type="ECO:0000313" key="5">
    <source>
        <dbReference type="Proteomes" id="UP001180754"/>
    </source>
</evidence>
<dbReference type="Pfam" id="PF13581">
    <property type="entry name" value="HATPase_c_2"/>
    <property type="match status" value="1"/>
</dbReference>
<dbReference type="InterPro" id="IPR003594">
    <property type="entry name" value="HATPase_dom"/>
</dbReference>
<keyword evidence="1" id="KW-0808">Transferase</keyword>
<feature type="region of interest" description="Disordered" evidence="2">
    <location>
        <begin position="152"/>
        <end position="171"/>
    </location>
</feature>
<dbReference type="Proteomes" id="UP001180754">
    <property type="component" value="Unassembled WGS sequence"/>
</dbReference>
<proteinExistence type="predicted"/>
<gene>
    <name evidence="4" type="ORF">RND15_24530</name>
</gene>
<comment type="caution">
    <text evidence="4">The sequence shown here is derived from an EMBL/GenBank/DDBJ whole genome shotgun (WGS) entry which is preliminary data.</text>
</comment>
<keyword evidence="5" id="KW-1185">Reference proteome</keyword>
<feature type="domain" description="Histidine kinase/HSP90-like ATPase" evidence="3">
    <location>
        <begin position="33"/>
        <end position="142"/>
    </location>
</feature>
<name>A0ABU2XIU9_9ACTN</name>
<dbReference type="Gene3D" id="3.30.565.10">
    <property type="entry name" value="Histidine kinase-like ATPase, C-terminal domain"/>
    <property type="match status" value="1"/>
</dbReference>
<dbReference type="PANTHER" id="PTHR35526:SF3">
    <property type="entry name" value="ANTI-SIGMA-F FACTOR RSBW"/>
    <property type="match status" value="1"/>
</dbReference>
<accession>A0ABU2XIU9</accession>
<dbReference type="EMBL" id="JAVRFD010000012">
    <property type="protein sequence ID" value="MDT0545853.1"/>
    <property type="molecule type" value="Genomic_DNA"/>
</dbReference>
<dbReference type="PANTHER" id="PTHR35526">
    <property type="entry name" value="ANTI-SIGMA-F FACTOR RSBW-RELATED"/>
    <property type="match status" value="1"/>
</dbReference>
<dbReference type="GO" id="GO:0005524">
    <property type="term" value="F:ATP binding"/>
    <property type="evidence" value="ECO:0007669"/>
    <property type="project" value="UniProtKB-KW"/>
</dbReference>
<sequence>MDQYVASLEAISTALGGTSPDGLSLLTLPGRDLASAGVARRHVRGTAHVWGLLVEVTEALEAVVGELAANALEHTKSSTITVTLALAGQSTVIAVTDEGVDGTAAGCCPGQDSEHGRGLLIVAAVAEHWGQCRTPQGLTVWAKVGGTRPLAHATAGTDRGGVSQAALPVTS</sequence>
<keyword evidence="1" id="KW-0418">Kinase</keyword>
<dbReference type="RefSeq" id="WP_311726336.1">
    <property type="nucleotide sequence ID" value="NZ_JAVRFD010000012.1"/>
</dbReference>
<protein>
    <submittedName>
        <fullName evidence="4">ATP-binding protein</fullName>
    </submittedName>
</protein>
<keyword evidence="4" id="KW-0067">ATP-binding</keyword>
<keyword evidence="1" id="KW-0723">Serine/threonine-protein kinase</keyword>
<dbReference type="InterPro" id="IPR050267">
    <property type="entry name" value="Anti-sigma-factor_SerPK"/>
</dbReference>
<dbReference type="SUPFAM" id="SSF55874">
    <property type="entry name" value="ATPase domain of HSP90 chaperone/DNA topoisomerase II/histidine kinase"/>
    <property type="match status" value="1"/>
</dbReference>